<feature type="region of interest" description="Disordered" evidence="1">
    <location>
        <begin position="1"/>
        <end position="110"/>
    </location>
</feature>
<protein>
    <recommendedName>
        <fullName evidence="2">DCD domain-containing protein</fullName>
    </recommendedName>
</protein>
<dbReference type="OMA" id="MYGREAF"/>
<feature type="compositionally biased region" description="Basic and acidic residues" evidence="1">
    <location>
        <begin position="49"/>
        <end position="65"/>
    </location>
</feature>
<dbReference type="EMBL" id="JABCRI010000013">
    <property type="protein sequence ID" value="KAF8395127.1"/>
    <property type="molecule type" value="Genomic_DNA"/>
</dbReference>
<feature type="compositionally biased region" description="Basic and acidic residues" evidence="1">
    <location>
        <begin position="97"/>
        <end position="110"/>
    </location>
</feature>
<feature type="domain" description="DCD" evidence="2">
    <location>
        <begin position="113"/>
        <end position="240"/>
    </location>
</feature>
<dbReference type="PANTHER" id="PTHR46444:SF11">
    <property type="entry name" value="DCD DOMAIN-CONTAINING PROTEIN"/>
    <property type="match status" value="1"/>
</dbReference>
<dbReference type="SMART" id="SM00767">
    <property type="entry name" value="DCD"/>
    <property type="match status" value="1"/>
</dbReference>
<dbReference type="AlphaFoldDB" id="A0A834YVJ7"/>
<evidence type="ECO:0000313" key="3">
    <source>
        <dbReference type="EMBL" id="KAF8395127.1"/>
    </source>
</evidence>
<keyword evidence="4" id="KW-1185">Reference proteome</keyword>
<dbReference type="Pfam" id="PF10539">
    <property type="entry name" value="Dev_Cell_Death"/>
    <property type="match status" value="1"/>
</dbReference>
<proteinExistence type="predicted"/>
<evidence type="ECO:0000256" key="1">
    <source>
        <dbReference type="SAM" id="MobiDB-lite"/>
    </source>
</evidence>
<evidence type="ECO:0000259" key="2">
    <source>
        <dbReference type="PROSITE" id="PS51222"/>
    </source>
</evidence>
<dbReference type="InterPro" id="IPR013989">
    <property type="entry name" value="Dev_and_cell_death_domain"/>
</dbReference>
<evidence type="ECO:0000313" key="4">
    <source>
        <dbReference type="Proteomes" id="UP000655225"/>
    </source>
</evidence>
<feature type="compositionally biased region" description="Basic residues" evidence="1">
    <location>
        <begin position="72"/>
        <end position="84"/>
    </location>
</feature>
<accession>A0A834YVJ7</accession>
<organism evidence="3 4">
    <name type="scientific">Tetracentron sinense</name>
    <name type="common">Spur-leaf</name>
    <dbReference type="NCBI Taxonomy" id="13715"/>
    <lineage>
        <taxon>Eukaryota</taxon>
        <taxon>Viridiplantae</taxon>
        <taxon>Streptophyta</taxon>
        <taxon>Embryophyta</taxon>
        <taxon>Tracheophyta</taxon>
        <taxon>Spermatophyta</taxon>
        <taxon>Magnoliopsida</taxon>
        <taxon>Trochodendrales</taxon>
        <taxon>Trochodendraceae</taxon>
        <taxon>Tetracentron</taxon>
    </lineage>
</organism>
<name>A0A834YVJ7_TETSI</name>
<dbReference type="PROSITE" id="PS51222">
    <property type="entry name" value="DCD"/>
    <property type="match status" value="1"/>
</dbReference>
<comment type="caution">
    <text evidence="3">The sequence shown here is derived from an EMBL/GenBank/DDBJ whole genome shotgun (WGS) entry which is preliminary data.</text>
</comment>
<sequence length="473" mass="54256">MVEAKGKGKASISNSKPIEKDAGNNAKTETAASESVKMDAEPLVVISGGEEKKEGNQKEEMKNEIKIAPNKRTNKLRKRNRKNKTAIGDADPVAANDGDKPRPSSDRKRALKAESMGMIFMCSSKTKKDCYRYKVFGLPASKKETVLKIYKGMRLFLFDIDLKLMYGIYKAAAPGGYNIEPNAFKSAFPSQVRFTVLEDCLPLAEEKFKAVIKDNYFGKNKFDCQLNPEQVKNLCKLFRATAKGPKSKLVGRSSRTESRTFTDRDRIMRRGRDEVRPRALARDSLFHEGSGMYGRESFASHGRDEVRHPALARDSLFREGSGMYGREAFSSHVRDEVRHLALDRDSLFREGSGMYGREAFASPVPLPQLPPRVEPPLPPSYAYRRPLDMEYYRRDAPLEHRDPRIDMEYYRRDVPLEHRDPRILDLELRRRDEVDHRDPYRVYREPPPYRDPLYPVGPPAVLDPPPIDRLYRY</sequence>
<dbReference type="PANTHER" id="PTHR46444">
    <property type="entry name" value="DCD (DEVELOPMENT AND CELL DEATH) DOMAIN PROTEIN-RELATED"/>
    <property type="match status" value="1"/>
</dbReference>
<reference evidence="3 4" key="1">
    <citation type="submission" date="2020-04" db="EMBL/GenBank/DDBJ databases">
        <title>Plant Genome Project.</title>
        <authorList>
            <person name="Zhang R.-G."/>
        </authorList>
    </citation>
    <scope>NUCLEOTIDE SEQUENCE [LARGE SCALE GENOMIC DNA]</scope>
    <source>
        <strain evidence="3">YNK0</strain>
        <tissue evidence="3">Leaf</tissue>
    </source>
</reference>
<gene>
    <name evidence="3" type="ORF">HHK36_019068</name>
</gene>
<dbReference type="Proteomes" id="UP000655225">
    <property type="component" value="Unassembled WGS sequence"/>
</dbReference>
<dbReference type="OrthoDB" id="1920894at2759"/>